<evidence type="ECO:0000256" key="2">
    <source>
        <dbReference type="SAM" id="Phobius"/>
    </source>
</evidence>
<dbReference type="OrthoDB" id="3831250at2"/>
<keyword evidence="4" id="KW-1185">Reference proteome</keyword>
<feature type="region of interest" description="Disordered" evidence="1">
    <location>
        <begin position="178"/>
        <end position="198"/>
    </location>
</feature>
<sequence length="238" mass="23307">MNTDVPSGAARWSRRRTWSLLGALVVVVAVASAFLAVGDRRAPGDVTSPVAGSTAATTAGPAPGATDPASGATAPDARSSDTAAPAPPAGGPPTSAADPVTIAQELPPDLPAVALEEPVPVDGLTIEVASIEGIDGQATGPGNIAGPAVRVTVRVTNDSATDMSLGAAVVNLFHGPEATPASPLEDPSQEPFSGTLRPGASADGVYVFTLATGDRDSVTVQVGHAPGASYAVFTGAAS</sequence>
<dbReference type="RefSeq" id="WP_052091656.1">
    <property type="nucleotide sequence ID" value="NZ_JPMX01000127.1"/>
</dbReference>
<dbReference type="STRING" id="1522368.IN07_23430"/>
<dbReference type="AlphaFoldDB" id="A0A098Y1Y1"/>
<evidence type="ECO:0000313" key="4">
    <source>
        <dbReference type="Proteomes" id="UP000029713"/>
    </source>
</evidence>
<accession>A0A098Y1Y1</accession>
<dbReference type="EMBL" id="JPMX01000127">
    <property type="protein sequence ID" value="KGH43991.1"/>
    <property type="molecule type" value="Genomic_DNA"/>
</dbReference>
<dbReference type="Proteomes" id="UP000029713">
    <property type="component" value="Unassembled WGS sequence"/>
</dbReference>
<protein>
    <recommendedName>
        <fullName evidence="5">DUF4352 domain-containing protein</fullName>
    </recommendedName>
</protein>
<evidence type="ECO:0000256" key="1">
    <source>
        <dbReference type="SAM" id="MobiDB-lite"/>
    </source>
</evidence>
<gene>
    <name evidence="3" type="ORF">IN07_23430</name>
</gene>
<reference evidence="3 4" key="1">
    <citation type="submission" date="2014-07" db="EMBL/GenBank/DDBJ databases">
        <title>Biosystematic studies on Modestobacter strains isolated from extreme hyper-arid desert soil and from historic building.</title>
        <authorList>
            <person name="Bukarasam K."/>
            <person name="Bull A."/>
            <person name="Girard G."/>
            <person name="van Wezel G."/>
            <person name="Goodfellow M."/>
        </authorList>
    </citation>
    <scope>NUCLEOTIDE SEQUENCE [LARGE SCALE GENOMIC DNA]</scope>
    <source>
        <strain evidence="3 4">KNN45-2b</strain>
    </source>
</reference>
<name>A0A098Y1Y1_9ACTN</name>
<proteinExistence type="predicted"/>
<keyword evidence="2" id="KW-0472">Membrane</keyword>
<keyword evidence="2" id="KW-0812">Transmembrane</keyword>
<evidence type="ECO:0000313" key="3">
    <source>
        <dbReference type="EMBL" id="KGH43991.1"/>
    </source>
</evidence>
<keyword evidence="2" id="KW-1133">Transmembrane helix</keyword>
<feature type="transmembrane region" description="Helical" evidence="2">
    <location>
        <begin position="20"/>
        <end position="38"/>
    </location>
</feature>
<organism evidence="3 4">
    <name type="scientific">Modestobacter caceresii</name>
    <dbReference type="NCBI Taxonomy" id="1522368"/>
    <lineage>
        <taxon>Bacteria</taxon>
        <taxon>Bacillati</taxon>
        <taxon>Actinomycetota</taxon>
        <taxon>Actinomycetes</taxon>
        <taxon>Geodermatophilales</taxon>
        <taxon>Geodermatophilaceae</taxon>
        <taxon>Modestobacter</taxon>
    </lineage>
</organism>
<evidence type="ECO:0008006" key="5">
    <source>
        <dbReference type="Google" id="ProtNLM"/>
    </source>
</evidence>
<feature type="region of interest" description="Disordered" evidence="1">
    <location>
        <begin position="41"/>
        <end position="99"/>
    </location>
</feature>
<comment type="caution">
    <text evidence="3">The sequence shown here is derived from an EMBL/GenBank/DDBJ whole genome shotgun (WGS) entry which is preliminary data.</text>
</comment>
<feature type="compositionally biased region" description="Low complexity" evidence="1">
    <location>
        <begin position="51"/>
        <end position="84"/>
    </location>
</feature>